<proteinExistence type="predicted"/>
<evidence type="ECO:0000313" key="2">
    <source>
        <dbReference type="EMBL" id="KAK5083685.1"/>
    </source>
</evidence>
<protein>
    <submittedName>
        <fullName evidence="2">Glucose-responsive transcription factor</fullName>
    </submittedName>
</protein>
<comment type="caution">
    <text evidence="2">The sequence shown here is derived from an EMBL/GenBank/DDBJ whole genome shotgun (WGS) entry which is preliminary data.</text>
</comment>
<dbReference type="AlphaFoldDB" id="A0AAN7SXK0"/>
<dbReference type="Proteomes" id="UP001309876">
    <property type="component" value="Unassembled WGS sequence"/>
</dbReference>
<feature type="region of interest" description="Disordered" evidence="1">
    <location>
        <begin position="90"/>
        <end position="110"/>
    </location>
</feature>
<gene>
    <name evidence="2" type="primary">RGT1</name>
    <name evidence="2" type="ORF">LTR05_006189</name>
</gene>
<feature type="region of interest" description="Disordered" evidence="1">
    <location>
        <begin position="35"/>
        <end position="64"/>
    </location>
</feature>
<keyword evidence="3" id="KW-1185">Reference proteome</keyword>
<sequence>MRIDSSPYIKELSERVQQVEGQLALHTTASYRASIDSQYGGPNESPFSPSEDPALRQRSLSSQNRNPFAGFVRERFPSAGGWNSSAITSNPRHSSIAIPPDQIASPRDKLPSVNTMKPFWTDWIVSPTKMCKDPLQTAELTPEDKTAFQYYYDTIHPLCPILPDSQSTQLPEIFYAADRNFQEALILAVTLLSQPQNTSTSNADQLKLGNGQARLETFVNGRARQDYVKRGQYHNSLVLLWTQLILLVVVQHDISSWNISSLPQCDLIEMSFTNCDEFFRIKRFTSDDMHDMEFICAAHITVMMARLYAISQGEAHDPVPSSFVQHLGFNSAMPSRLSFLIMMTDSLQASLSLLPQGGVPMCRGTAYEIGRLQSANIRAWLTATGLAPDDPLVAEVKAFTELLSLRCSSSRLHMPAVTGPAANLAEAIRRSSVVEKEANGGKYLYNPLSLHTFTLTTITLLELSQCEPDDHISESLVEDGIQEMRKSLTDLVGRRNADGGSADGKFWANVLLDMIDYATRSRPVLEGVSEDVNKKKEEDITVDLTQLLQRGYANTLMDFVTKDGR</sequence>
<name>A0AAN7SXK0_9EURO</name>
<evidence type="ECO:0000313" key="3">
    <source>
        <dbReference type="Proteomes" id="UP001309876"/>
    </source>
</evidence>
<organism evidence="2 3">
    <name type="scientific">Lithohypha guttulata</name>
    <dbReference type="NCBI Taxonomy" id="1690604"/>
    <lineage>
        <taxon>Eukaryota</taxon>
        <taxon>Fungi</taxon>
        <taxon>Dikarya</taxon>
        <taxon>Ascomycota</taxon>
        <taxon>Pezizomycotina</taxon>
        <taxon>Eurotiomycetes</taxon>
        <taxon>Chaetothyriomycetidae</taxon>
        <taxon>Chaetothyriales</taxon>
        <taxon>Trichomeriaceae</taxon>
        <taxon>Lithohypha</taxon>
    </lineage>
</organism>
<reference evidence="2 3" key="1">
    <citation type="submission" date="2023-08" db="EMBL/GenBank/DDBJ databases">
        <title>Black Yeasts Isolated from many extreme environments.</title>
        <authorList>
            <person name="Coleine C."/>
            <person name="Stajich J.E."/>
            <person name="Selbmann L."/>
        </authorList>
    </citation>
    <scope>NUCLEOTIDE SEQUENCE [LARGE SCALE GENOMIC DNA]</scope>
    <source>
        <strain evidence="2 3">CCFEE 5910</strain>
    </source>
</reference>
<dbReference type="EMBL" id="JAVRRJ010000006">
    <property type="protein sequence ID" value="KAK5083685.1"/>
    <property type="molecule type" value="Genomic_DNA"/>
</dbReference>
<evidence type="ECO:0000256" key="1">
    <source>
        <dbReference type="SAM" id="MobiDB-lite"/>
    </source>
</evidence>
<accession>A0AAN7SXK0</accession>